<organism evidence="2 3">
    <name type="scientific">Gryllus longicercus</name>
    <dbReference type="NCBI Taxonomy" id="2509291"/>
    <lineage>
        <taxon>Eukaryota</taxon>
        <taxon>Metazoa</taxon>
        <taxon>Ecdysozoa</taxon>
        <taxon>Arthropoda</taxon>
        <taxon>Hexapoda</taxon>
        <taxon>Insecta</taxon>
        <taxon>Pterygota</taxon>
        <taxon>Neoptera</taxon>
        <taxon>Polyneoptera</taxon>
        <taxon>Orthoptera</taxon>
        <taxon>Ensifera</taxon>
        <taxon>Gryllidea</taxon>
        <taxon>Grylloidea</taxon>
        <taxon>Gryllidae</taxon>
        <taxon>Gryllinae</taxon>
        <taxon>Gryllus</taxon>
    </lineage>
</organism>
<sequence length="284" mass="32103">MARLVFACAFALALAAAAAYTPVKWTNLYVKWNLLSYLSHLTGHAYFQMPLSVADARREGWVQAASGNTTSTWCLRDDPRVCVLYDLQGSVAGMQVSLPVADLQFKGNPYDVTAHPLFIRDRLFNMDVFTSRYFLVDQETLAAGGRRRAPGDEVGTGLWLQSGDDFVEVSRNADDLPAAHWSRENCVLEMGRHYYYNVSEQLPCEMAEPFFLLVDNRKDALHGVGFQIFGEASVKNRKWFESVPAYAVKSTLPNSPQCLTDWVKQYGLISLHMYFVDKPWFIIC</sequence>
<feature type="signal peptide" evidence="1">
    <location>
        <begin position="1"/>
        <end position="19"/>
    </location>
</feature>
<reference evidence="2 3" key="1">
    <citation type="submission" date="2024-03" db="EMBL/GenBank/DDBJ databases">
        <title>The genome assembly and annotation of the cricket Gryllus longicercus Weissman &amp; Gray.</title>
        <authorList>
            <person name="Szrajer S."/>
            <person name="Gray D."/>
            <person name="Ylla G."/>
        </authorList>
    </citation>
    <scope>NUCLEOTIDE SEQUENCE [LARGE SCALE GENOMIC DNA]</scope>
    <source>
        <strain evidence="2">DAG 2021-001</strain>
        <tissue evidence="2">Whole body minus gut</tissue>
    </source>
</reference>
<evidence type="ECO:0000313" key="3">
    <source>
        <dbReference type="Proteomes" id="UP001378592"/>
    </source>
</evidence>
<accession>A0AAN9VUT5</accession>
<gene>
    <name evidence="2" type="ORF">R5R35_005840</name>
</gene>
<name>A0AAN9VUT5_9ORTH</name>
<dbReference type="EMBL" id="JAZDUA010000126">
    <property type="protein sequence ID" value="KAK7867122.1"/>
    <property type="molecule type" value="Genomic_DNA"/>
</dbReference>
<evidence type="ECO:0000313" key="2">
    <source>
        <dbReference type="EMBL" id="KAK7867122.1"/>
    </source>
</evidence>
<keyword evidence="1" id="KW-0732">Signal</keyword>
<evidence type="ECO:0000256" key="1">
    <source>
        <dbReference type="SAM" id="SignalP"/>
    </source>
</evidence>
<protein>
    <recommendedName>
        <fullName evidence="4">Accessory gland protein</fullName>
    </recommendedName>
</protein>
<dbReference type="Proteomes" id="UP001378592">
    <property type="component" value="Unassembled WGS sequence"/>
</dbReference>
<keyword evidence="3" id="KW-1185">Reference proteome</keyword>
<comment type="caution">
    <text evidence="2">The sequence shown here is derived from an EMBL/GenBank/DDBJ whole genome shotgun (WGS) entry which is preliminary data.</text>
</comment>
<evidence type="ECO:0008006" key="4">
    <source>
        <dbReference type="Google" id="ProtNLM"/>
    </source>
</evidence>
<feature type="chain" id="PRO_5042871272" description="Accessory gland protein" evidence="1">
    <location>
        <begin position="20"/>
        <end position="284"/>
    </location>
</feature>
<dbReference type="AlphaFoldDB" id="A0AAN9VUT5"/>
<proteinExistence type="predicted"/>